<protein>
    <recommendedName>
        <fullName evidence="6">Profilin</fullName>
    </recommendedName>
</protein>
<name>A0A8H7ZXQ0_9FUNG</name>
<keyword evidence="3" id="KW-0963">Cytoplasm</keyword>
<keyword evidence="7" id="KW-0472">Membrane</keyword>
<sequence>MSWQSYVDDNLVGTGKIEKAAIHGNPDKASWATSPGFTVACYIIAASCELSTTCAWLLAALLFSVPFLASTFTFGSRARIFRPLVPPAVLLAVRAGGADLLCSDERTPQLSSTELDALLKALTDPSGIRANGLHLGGVKFAKLERPVDAYFSVWRAGSVVLSCSGRCRVRRVADGCPPAFFCSRCDSSSKYQTRQGACGVICVKTNKAILVATYNEKTQPGEAAKVVEALGDYLINAGYVSFAFFEVI</sequence>
<accession>A0A8H7ZXQ0</accession>
<keyword evidence="4 6" id="KW-0009">Actin-binding</keyword>
<dbReference type="InterPro" id="IPR027310">
    <property type="entry name" value="Profilin_CS"/>
</dbReference>
<dbReference type="GO" id="GO:0003785">
    <property type="term" value="F:actin monomer binding"/>
    <property type="evidence" value="ECO:0007669"/>
    <property type="project" value="TreeGrafter"/>
</dbReference>
<dbReference type="PANTHER" id="PTHR11604:SF0">
    <property type="entry name" value="PROFILIN"/>
    <property type="match status" value="1"/>
</dbReference>
<evidence type="ECO:0000256" key="5">
    <source>
        <dbReference type="ARBA" id="ARBA00023212"/>
    </source>
</evidence>
<dbReference type="AlphaFoldDB" id="A0A8H7ZXQ0"/>
<comment type="similarity">
    <text evidence="2 6">Belongs to the profilin family.</text>
</comment>
<dbReference type="Proteomes" id="UP000673691">
    <property type="component" value="Unassembled WGS sequence"/>
</dbReference>
<dbReference type="Gene3D" id="3.30.450.30">
    <property type="entry name" value="Dynein light chain 2a, cytoplasmic"/>
    <property type="match status" value="2"/>
</dbReference>
<evidence type="ECO:0000256" key="1">
    <source>
        <dbReference type="ARBA" id="ARBA00004245"/>
    </source>
</evidence>
<dbReference type="EMBL" id="JAEFCI010003889">
    <property type="protein sequence ID" value="KAG5461281.1"/>
    <property type="molecule type" value="Genomic_DNA"/>
</dbReference>
<keyword evidence="5" id="KW-0206">Cytoskeleton</keyword>
<dbReference type="GO" id="GO:0005856">
    <property type="term" value="C:cytoskeleton"/>
    <property type="evidence" value="ECO:0007669"/>
    <property type="project" value="UniProtKB-SubCell"/>
</dbReference>
<reference evidence="8 9" key="1">
    <citation type="journal article" name="Sci. Rep.">
        <title>Genome-scale phylogenetic analyses confirm Olpidium as the closest living zoosporic fungus to the non-flagellated, terrestrial fungi.</title>
        <authorList>
            <person name="Chang Y."/>
            <person name="Rochon D."/>
            <person name="Sekimoto S."/>
            <person name="Wang Y."/>
            <person name="Chovatia M."/>
            <person name="Sandor L."/>
            <person name="Salamov A."/>
            <person name="Grigoriev I.V."/>
            <person name="Stajich J.E."/>
            <person name="Spatafora J.W."/>
        </authorList>
    </citation>
    <scope>NUCLEOTIDE SEQUENCE [LARGE SCALE GENOMIC DNA]</scope>
    <source>
        <strain evidence="8">S191</strain>
    </source>
</reference>
<evidence type="ECO:0000256" key="2">
    <source>
        <dbReference type="ARBA" id="ARBA00010058"/>
    </source>
</evidence>
<comment type="caution">
    <text evidence="8">The sequence shown here is derived from an EMBL/GenBank/DDBJ whole genome shotgun (WGS) entry which is preliminary data.</text>
</comment>
<keyword evidence="7" id="KW-0812">Transmembrane</keyword>
<dbReference type="PANTHER" id="PTHR11604">
    <property type="entry name" value="PROFILIN"/>
    <property type="match status" value="1"/>
</dbReference>
<keyword evidence="9" id="KW-1185">Reference proteome</keyword>
<evidence type="ECO:0000313" key="9">
    <source>
        <dbReference type="Proteomes" id="UP000673691"/>
    </source>
</evidence>
<evidence type="ECO:0000256" key="7">
    <source>
        <dbReference type="SAM" id="Phobius"/>
    </source>
</evidence>
<dbReference type="CDD" id="cd00148">
    <property type="entry name" value="PROF"/>
    <property type="match status" value="1"/>
</dbReference>
<dbReference type="OrthoDB" id="421374at2759"/>
<evidence type="ECO:0000256" key="3">
    <source>
        <dbReference type="ARBA" id="ARBA00022490"/>
    </source>
</evidence>
<comment type="subcellular location">
    <subcellularLocation>
        <location evidence="1">Cytoplasm</location>
        <location evidence="1">Cytoskeleton</location>
    </subcellularLocation>
</comment>
<keyword evidence="7" id="KW-1133">Transmembrane helix</keyword>
<dbReference type="GO" id="GO:0005938">
    <property type="term" value="C:cell cortex"/>
    <property type="evidence" value="ECO:0007669"/>
    <property type="project" value="TreeGrafter"/>
</dbReference>
<evidence type="ECO:0000256" key="6">
    <source>
        <dbReference type="RuleBase" id="RU003909"/>
    </source>
</evidence>
<organism evidence="8 9">
    <name type="scientific">Olpidium bornovanus</name>
    <dbReference type="NCBI Taxonomy" id="278681"/>
    <lineage>
        <taxon>Eukaryota</taxon>
        <taxon>Fungi</taxon>
        <taxon>Fungi incertae sedis</taxon>
        <taxon>Olpidiomycota</taxon>
        <taxon>Olpidiomycotina</taxon>
        <taxon>Olpidiomycetes</taxon>
        <taxon>Olpidiales</taxon>
        <taxon>Olpidiaceae</taxon>
        <taxon>Olpidium</taxon>
    </lineage>
</organism>
<gene>
    <name evidence="8" type="ORF">BJ554DRAFT_6547</name>
</gene>
<dbReference type="SUPFAM" id="SSF55770">
    <property type="entry name" value="Profilin (actin-binding protein)"/>
    <property type="match status" value="2"/>
</dbReference>
<dbReference type="SMART" id="SM00392">
    <property type="entry name" value="PROF"/>
    <property type="match status" value="1"/>
</dbReference>
<dbReference type="PROSITE" id="PS00414">
    <property type="entry name" value="PROFILIN"/>
    <property type="match status" value="1"/>
</dbReference>
<feature type="transmembrane region" description="Helical" evidence="7">
    <location>
        <begin position="55"/>
        <end position="74"/>
    </location>
</feature>
<evidence type="ECO:0000256" key="4">
    <source>
        <dbReference type="ARBA" id="ARBA00023203"/>
    </source>
</evidence>
<proteinExistence type="inferred from homology"/>
<dbReference type="InterPro" id="IPR036140">
    <property type="entry name" value="PFN_sf"/>
</dbReference>
<dbReference type="InterPro" id="IPR005455">
    <property type="entry name" value="PFN_euk"/>
</dbReference>
<evidence type="ECO:0000313" key="8">
    <source>
        <dbReference type="EMBL" id="KAG5461281.1"/>
    </source>
</evidence>
<dbReference type="InterPro" id="IPR048278">
    <property type="entry name" value="PFN"/>
</dbReference>
<dbReference type="Pfam" id="PF00235">
    <property type="entry name" value="Profilin"/>
    <property type="match status" value="2"/>
</dbReference>